<dbReference type="PANTHER" id="PTHR33639:SF2">
    <property type="entry name" value="DUF393 DOMAIN-CONTAINING PROTEIN"/>
    <property type="match status" value="1"/>
</dbReference>
<gene>
    <name evidence="1" type="ORF">CLV81_2019</name>
</gene>
<dbReference type="AlphaFoldDB" id="A0A2T0M881"/>
<dbReference type="InterPro" id="IPR052927">
    <property type="entry name" value="DCC_oxidoreductase"/>
</dbReference>
<dbReference type="Pfam" id="PF04134">
    <property type="entry name" value="DCC1-like"/>
    <property type="match status" value="1"/>
</dbReference>
<sequence>MEKSIIVFDGECNLCNGVVGWLLRNTDMDIFNFVPFQSSYGQEILKNNGFETNTLDTVVLLDEEGVHTLSDGFLRIIAKIPEWRAVSHVFSLVPRFIRDGVYKLSARNRVRWFGKSQFCTVNLH</sequence>
<dbReference type="EMBL" id="PVYX01000002">
    <property type="protein sequence ID" value="PRX53632.1"/>
    <property type="molecule type" value="Genomic_DNA"/>
</dbReference>
<protein>
    <submittedName>
        <fullName evidence="1">Putative DCC family thiol-disulfide oxidoreductase YuxK</fullName>
    </submittedName>
</protein>
<evidence type="ECO:0000313" key="2">
    <source>
        <dbReference type="Proteomes" id="UP000237640"/>
    </source>
</evidence>
<keyword evidence="2" id="KW-1185">Reference proteome</keyword>
<organism evidence="1 2">
    <name type="scientific">Flagellimonas meridianipacifica</name>
    <dbReference type="NCBI Taxonomy" id="1080225"/>
    <lineage>
        <taxon>Bacteria</taxon>
        <taxon>Pseudomonadati</taxon>
        <taxon>Bacteroidota</taxon>
        <taxon>Flavobacteriia</taxon>
        <taxon>Flavobacteriales</taxon>
        <taxon>Flavobacteriaceae</taxon>
        <taxon>Flagellimonas</taxon>
    </lineage>
</organism>
<dbReference type="InterPro" id="IPR007263">
    <property type="entry name" value="DCC1-like"/>
</dbReference>
<dbReference type="RefSeq" id="WP_106144990.1">
    <property type="nucleotide sequence ID" value="NZ_PVYX01000002.1"/>
</dbReference>
<dbReference type="PANTHER" id="PTHR33639">
    <property type="entry name" value="THIOL-DISULFIDE OXIDOREDUCTASE DCC"/>
    <property type="match status" value="1"/>
</dbReference>
<proteinExistence type="predicted"/>
<name>A0A2T0M881_9FLAO</name>
<comment type="caution">
    <text evidence="1">The sequence shown here is derived from an EMBL/GenBank/DDBJ whole genome shotgun (WGS) entry which is preliminary data.</text>
</comment>
<dbReference type="GO" id="GO:0015035">
    <property type="term" value="F:protein-disulfide reductase activity"/>
    <property type="evidence" value="ECO:0007669"/>
    <property type="project" value="InterPro"/>
</dbReference>
<dbReference type="Proteomes" id="UP000237640">
    <property type="component" value="Unassembled WGS sequence"/>
</dbReference>
<dbReference type="OrthoDB" id="9785438at2"/>
<reference evidence="1 2" key="1">
    <citation type="submission" date="2018-03" db="EMBL/GenBank/DDBJ databases">
        <title>Genomic Encyclopedia of Archaeal and Bacterial Type Strains, Phase II (KMG-II): from individual species to whole genera.</title>
        <authorList>
            <person name="Goeker M."/>
        </authorList>
    </citation>
    <scope>NUCLEOTIDE SEQUENCE [LARGE SCALE GENOMIC DNA]</scope>
    <source>
        <strain evidence="1 2">DSM 25027</strain>
    </source>
</reference>
<evidence type="ECO:0000313" key="1">
    <source>
        <dbReference type="EMBL" id="PRX53632.1"/>
    </source>
</evidence>
<accession>A0A2T0M881</accession>